<name>A0A0P1APQ4_PLAHL</name>
<dbReference type="GeneID" id="36409731"/>
<sequence length="190" mass="22423">MYKLAIEHVLIEISKHQFSILSSNLKLTRHSPLMISARCFKCVHSQMTTHVLKNFQSHPTCKRRTSCGCCHSRLKSLQTTFYSYLNLKLSFCIRQDDLPITLIFPQMRSLLLRILIFFYTCESNDKWYCYLLVIQRLIKFTFVQPLLTSDFGNQHQRTTSSMILLNHSFVWRSISPALVFQHWTQLLISQ</sequence>
<evidence type="ECO:0000313" key="1">
    <source>
        <dbReference type="EMBL" id="CEG43048.1"/>
    </source>
</evidence>
<keyword evidence="2" id="KW-1185">Reference proteome</keyword>
<evidence type="ECO:0000313" key="2">
    <source>
        <dbReference type="Proteomes" id="UP000054928"/>
    </source>
</evidence>
<proteinExistence type="predicted"/>
<dbReference type="AlphaFoldDB" id="A0A0P1APQ4"/>
<dbReference type="Proteomes" id="UP000054928">
    <property type="component" value="Unassembled WGS sequence"/>
</dbReference>
<dbReference type="RefSeq" id="XP_024579417.1">
    <property type="nucleotide sequence ID" value="XM_024728996.2"/>
</dbReference>
<reference evidence="2" key="1">
    <citation type="submission" date="2014-09" db="EMBL/GenBank/DDBJ databases">
        <authorList>
            <person name="Sharma Rahul"/>
            <person name="Thines Marco"/>
        </authorList>
    </citation>
    <scope>NUCLEOTIDE SEQUENCE [LARGE SCALE GENOMIC DNA]</scope>
</reference>
<dbReference type="EMBL" id="CCYD01000653">
    <property type="protein sequence ID" value="CEG43048.1"/>
    <property type="molecule type" value="Genomic_DNA"/>
</dbReference>
<organism evidence="1 2">
    <name type="scientific">Plasmopara halstedii</name>
    <name type="common">Downy mildew of sunflower</name>
    <dbReference type="NCBI Taxonomy" id="4781"/>
    <lineage>
        <taxon>Eukaryota</taxon>
        <taxon>Sar</taxon>
        <taxon>Stramenopiles</taxon>
        <taxon>Oomycota</taxon>
        <taxon>Peronosporomycetes</taxon>
        <taxon>Peronosporales</taxon>
        <taxon>Peronosporaceae</taxon>
        <taxon>Plasmopara</taxon>
    </lineage>
</organism>
<protein>
    <submittedName>
        <fullName evidence="1">Uncharacterized protein</fullName>
    </submittedName>
</protein>
<accession>A0A0P1APQ4</accession>